<dbReference type="Pfam" id="PF13639">
    <property type="entry name" value="zf-RING_2"/>
    <property type="match status" value="1"/>
</dbReference>
<dbReference type="PROSITE" id="PS50089">
    <property type="entry name" value="ZF_RING_2"/>
    <property type="match status" value="1"/>
</dbReference>
<evidence type="ECO:0000313" key="8">
    <source>
        <dbReference type="EMBL" id="KAF2968660.1"/>
    </source>
</evidence>
<dbReference type="InterPro" id="IPR013083">
    <property type="entry name" value="Znf_RING/FYVE/PHD"/>
</dbReference>
<dbReference type="GO" id="GO:0000209">
    <property type="term" value="P:protein polyubiquitination"/>
    <property type="evidence" value="ECO:0007669"/>
    <property type="project" value="TreeGrafter"/>
</dbReference>
<name>A0A7C8IQE8_9PEZI</name>
<organism evidence="8 9">
    <name type="scientific">Xylaria multiplex</name>
    <dbReference type="NCBI Taxonomy" id="323545"/>
    <lineage>
        <taxon>Eukaryota</taxon>
        <taxon>Fungi</taxon>
        <taxon>Dikarya</taxon>
        <taxon>Ascomycota</taxon>
        <taxon>Pezizomycotina</taxon>
        <taxon>Sordariomycetes</taxon>
        <taxon>Xylariomycetidae</taxon>
        <taxon>Xylariales</taxon>
        <taxon>Xylariaceae</taxon>
        <taxon>Xylaria</taxon>
    </lineage>
</organism>
<evidence type="ECO:0000256" key="4">
    <source>
        <dbReference type="ARBA" id="ARBA00023015"/>
    </source>
</evidence>
<dbReference type="Gene3D" id="3.30.40.10">
    <property type="entry name" value="Zinc/RING finger domain, C3HC4 (zinc finger)"/>
    <property type="match status" value="1"/>
</dbReference>
<keyword evidence="6" id="KW-0479">Metal-binding</keyword>
<dbReference type="OrthoDB" id="444265at2759"/>
<keyword evidence="4" id="KW-0805">Transcription regulation</keyword>
<evidence type="ECO:0000313" key="9">
    <source>
        <dbReference type="Proteomes" id="UP000481858"/>
    </source>
</evidence>
<evidence type="ECO:0000259" key="7">
    <source>
        <dbReference type="PROSITE" id="PS50089"/>
    </source>
</evidence>
<evidence type="ECO:0000256" key="3">
    <source>
        <dbReference type="ARBA" id="ARBA00022679"/>
    </source>
</evidence>
<comment type="catalytic activity">
    <reaction evidence="1">
        <text>S-ubiquitinyl-[E2 ubiquitin-conjugating enzyme]-L-cysteine + [acceptor protein]-L-lysine = [E2 ubiquitin-conjugating enzyme]-L-cysteine + N(6)-ubiquitinyl-[acceptor protein]-L-lysine.</text>
        <dbReference type="EC" id="2.3.2.27"/>
    </reaction>
</comment>
<keyword evidence="5" id="KW-0804">Transcription</keyword>
<dbReference type="SUPFAM" id="SSF57850">
    <property type="entry name" value="RING/U-box"/>
    <property type="match status" value="1"/>
</dbReference>
<dbReference type="InterPro" id="IPR001841">
    <property type="entry name" value="Znf_RING"/>
</dbReference>
<dbReference type="AlphaFoldDB" id="A0A7C8IQE8"/>
<dbReference type="InParanoid" id="A0A7C8IQE8"/>
<sequence>MGAEPSDQEIYSRVERTALHQVSIPDGKAADTCVICLNCIVEPCEALPCRHYHFDYICLVTWLQTRARCPLCNGVVHQVRYDFNGRDKDGKFYHVPPPSLDNVDHHNRHASLQSSLPSERRNDNYLRRRRLVYRYNLYSSHVGSNRRQTTGSRYQELSPGLFVTEPSLINRARNWLRRELRVFEFPAANGTAPHHDALARRSTKAEYLVEYTIAILKTLDTQGSQGQAEEMIAVFLGRASTRLFLHELRAWLRSPYTTLSEWDRTVQYQGRGNETPVDFENIGAFATGPDLVTRTEGSATLLKYHEPAEARKPSPGAQWHLFIFKGDAIVDTVLLSARKLLVTGKRDSRG</sequence>
<keyword evidence="9" id="KW-1185">Reference proteome</keyword>
<keyword evidence="6" id="KW-0863">Zinc-finger</keyword>
<dbReference type="PANTHER" id="PTHR46077:SF1">
    <property type="entry name" value="TOP1 BINDING ARGININE_SERINE RICH PROTEIN, E3 UBIQUITIN LIGASE"/>
    <property type="match status" value="1"/>
</dbReference>
<keyword evidence="3" id="KW-0808">Transferase</keyword>
<dbReference type="GO" id="GO:0006513">
    <property type="term" value="P:protein monoubiquitination"/>
    <property type="evidence" value="ECO:0007669"/>
    <property type="project" value="TreeGrafter"/>
</dbReference>
<evidence type="ECO:0000256" key="2">
    <source>
        <dbReference type="ARBA" id="ARBA00012483"/>
    </source>
</evidence>
<comment type="caution">
    <text evidence="8">The sequence shown here is derived from an EMBL/GenBank/DDBJ whole genome shotgun (WGS) entry which is preliminary data.</text>
</comment>
<dbReference type="EMBL" id="WUBL01000047">
    <property type="protein sequence ID" value="KAF2968660.1"/>
    <property type="molecule type" value="Genomic_DNA"/>
</dbReference>
<gene>
    <name evidence="8" type="ORF">GQX73_g4925</name>
</gene>
<accession>A0A7C8IQE8</accession>
<feature type="domain" description="RING-type" evidence="7">
    <location>
        <begin position="33"/>
        <end position="73"/>
    </location>
</feature>
<dbReference type="Proteomes" id="UP000481858">
    <property type="component" value="Unassembled WGS sequence"/>
</dbReference>
<keyword evidence="6" id="KW-0862">Zinc</keyword>
<dbReference type="PANTHER" id="PTHR46077">
    <property type="entry name" value="E3 UBIQUITIN-PROTEIN LIGASE TOPORS"/>
    <property type="match status" value="1"/>
</dbReference>
<reference evidence="8 9" key="1">
    <citation type="submission" date="2019-12" db="EMBL/GenBank/DDBJ databases">
        <title>Draft genome sequence of the ascomycete Xylaria multiplex DSM 110363.</title>
        <authorList>
            <person name="Buettner E."/>
            <person name="Kellner H."/>
        </authorList>
    </citation>
    <scope>NUCLEOTIDE SEQUENCE [LARGE SCALE GENOMIC DNA]</scope>
    <source>
        <strain evidence="8 9">DSM 110363</strain>
    </source>
</reference>
<dbReference type="GO" id="GO:0061630">
    <property type="term" value="F:ubiquitin protein ligase activity"/>
    <property type="evidence" value="ECO:0007669"/>
    <property type="project" value="UniProtKB-EC"/>
</dbReference>
<protein>
    <recommendedName>
        <fullName evidence="2">RING-type E3 ubiquitin transferase</fullName>
        <ecNumber evidence="2">2.3.2.27</ecNumber>
    </recommendedName>
</protein>
<evidence type="ECO:0000256" key="5">
    <source>
        <dbReference type="ARBA" id="ARBA00023163"/>
    </source>
</evidence>
<dbReference type="EC" id="2.3.2.27" evidence="2"/>
<proteinExistence type="predicted"/>
<dbReference type="GO" id="GO:0008270">
    <property type="term" value="F:zinc ion binding"/>
    <property type="evidence" value="ECO:0007669"/>
    <property type="project" value="UniProtKB-KW"/>
</dbReference>
<evidence type="ECO:0000256" key="1">
    <source>
        <dbReference type="ARBA" id="ARBA00000900"/>
    </source>
</evidence>
<evidence type="ECO:0000256" key="6">
    <source>
        <dbReference type="PROSITE-ProRule" id="PRU00175"/>
    </source>
</evidence>